<dbReference type="Pfam" id="PF14197">
    <property type="entry name" value="Cep57_CLD_2"/>
    <property type="match status" value="1"/>
</dbReference>
<dbReference type="EMBL" id="WIUZ02000013">
    <property type="protein sequence ID" value="KAF9781830.1"/>
    <property type="molecule type" value="Genomic_DNA"/>
</dbReference>
<keyword evidence="2" id="KW-0963">Cytoplasm</keyword>
<feature type="coiled-coil region" evidence="4">
    <location>
        <begin position="397"/>
        <end position="443"/>
    </location>
</feature>
<feature type="compositionally biased region" description="Acidic residues" evidence="5">
    <location>
        <begin position="592"/>
        <end position="607"/>
    </location>
</feature>
<feature type="region of interest" description="Disordered" evidence="5">
    <location>
        <begin position="581"/>
        <end position="680"/>
    </location>
</feature>
<protein>
    <recommendedName>
        <fullName evidence="10">Cep57 centrosome microtubule-binding domain-containing protein</fullName>
    </recommendedName>
</protein>
<feature type="compositionally biased region" description="Low complexity" evidence="5">
    <location>
        <begin position="668"/>
        <end position="678"/>
    </location>
</feature>
<proteinExistence type="predicted"/>
<comment type="subcellular location">
    <subcellularLocation>
        <location evidence="1">Cytoplasm</location>
        <location evidence="1">Cytoskeleton</location>
        <location evidence="1">Microtubule organizing center</location>
    </subcellularLocation>
</comment>
<organism evidence="8 9">
    <name type="scientific">Thelephora terrestris</name>
    <dbReference type="NCBI Taxonomy" id="56493"/>
    <lineage>
        <taxon>Eukaryota</taxon>
        <taxon>Fungi</taxon>
        <taxon>Dikarya</taxon>
        <taxon>Basidiomycota</taxon>
        <taxon>Agaricomycotina</taxon>
        <taxon>Agaricomycetes</taxon>
        <taxon>Thelephorales</taxon>
        <taxon>Thelephoraceae</taxon>
        <taxon>Thelephora</taxon>
    </lineage>
</organism>
<dbReference type="GO" id="GO:0008017">
    <property type="term" value="F:microtubule binding"/>
    <property type="evidence" value="ECO:0007669"/>
    <property type="project" value="InterPro"/>
</dbReference>
<feature type="region of interest" description="Disordered" evidence="5">
    <location>
        <begin position="693"/>
        <end position="761"/>
    </location>
</feature>
<dbReference type="InterPro" id="IPR025925">
    <property type="entry name" value="PPC89_CLD"/>
</dbReference>
<feature type="coiled-coil region" evidence="4">
    <location>
        <begin position="473"/>
        <end position="542"/>
    </location>
</feature>
<reference evidence="8" key="2">
    <citation type="submission" date="2020-11" db="EMBL/GenBank/DDBJ databases">
        <authorList>
            <consortium name="DOE Joint Genome Institute"/>
            <person name="Kuo A."/>
            <person name="Miyauchi S."/>
            <person name="Kiss E."/>
            <person name="Drula E."/>
            <person name="Kohler A."/>
            <person name="Sanchez-Garcia M."/>
            <person name="Andreopoulos B."/>
            <person name="Barry K.W."/>
            <person name="Bonito G."/>
            <person name="Buee M."/>
            <person name="Carver A."/>
            <person name="Chen C."/>
            <person name="Cichocki N."/>
            <person name="Clum A."/>
            <person name="Culley D."/>
            <person name="Crous P.W."/>
            <person name="Fauchery L."/>
            <person name="Girlanda M."/>
            <person name="Hayes R."/>
            <person name="Keri Z."/>
            <person name="Labutti K."/>
            <person name="Lipzen A."/>
            <person name="Lombard V."/>
            <person name="Magnuson J."/>
            <person name="Maillard F."/>
            <person name="Morin E."/>
            <person name="Murat C."/>
            <person name="Nolan M."/>
            <person name="Ohm R."/>
            <person name="Pangilinan J."/>
            <person name="Pereira M."/>
            <person name="Perotto S."/>
            <person name="Peter M."/>
            <person name="Riley R."/>
            <person name="Sitrit Y."/>
            <person name="Stielow B."/>
            <person name="Szollosi G."/>
            <person name="Zifcakova L."/>
            <person name="Stursova M."/>
            <person name="Spatafora J.W."/>
            <person name="Tedersoo L."/>
            <person name="Vaario L.-M."/>
            <person name="Yamada A."/>
            <person name="Yan M."/>
            <person name="Wang P."/>
            <person name="Xu J."/>
            <person name="Bruns T."/>
            <person name="Baldrian P."/>
            <person name="Vilgalys R."/>
            <person name="Henrissat B."/>
            <person name="Grigoriev I.V."/>
            <person name="Hibbett D."/>
            <person name="Nagy L.G."/>
            <person name="Martin F.M."/>
        </authorList>
    </citation>
    <scope>NUCLEOTIDE SEQUENCE</scope>
    <source>
        <strain evidence="8">UH-Tt-Lm1</strain>
    </source>
</reference>
<evidence type="ECO:0000256" key="5">
    <source>
        <dbReference type="SAM" id="MobiDB-lite"/>
    </source>
</evidence>
<sequence>MATKRRGAARPEFSIIGDEQERHRIQLEHNLQNKDLSIDLLSSQGDYSLEYARHAERSRSPFSHRSFGHHDHSVDDPSQVNPWSYRTVDDDEENGVNPYAGESLSTAAHHASAVTLNAGLGPRRGDDTRSGAEFDPERPLQNIMAGAERLSMFGNNTTSKSMHNSRPVMFDPLVIDDSPNLDRVLNTGHASPRTFNASLRSPLPSSSFTASPHQSTRRPKLSDGLSQATFSPKRPRNPQAFVSPHAERSNGARNGISHSPGRVSFDIPTPRSKPRPKLHPQVMVQPPTPSNSSSKFTKMAKGLAMEIESECERLQNRVEEDFAPTTSRDRSRSKVAGRKGIVKPSSKSRVYLPDVTGLTNALESPARVRLDYHRVNPADREIQKHIVNTLSIVQSKLAYLESEHNISRRRVQELELELEHCKKDVAKERTRVLQMEMEDVERQHAAAMRAHANQKGKGKAVPSSPTAQDHARYREAVEEKKALEALVSSLRNHLTRLTSELTSHSALLAELRTLRDADSEALEAKSEEVNILKEKVEGLAGEVEVLKGVVEEGLKERRMLREQTSATADDDQGTGQTTQAVLGASDQRSPEEESEESSEESEDESVEDSISASRSLLIRPNSAIDKTMRTDYATAGTQSQVTRPFVTDEELERISVELSERRSERSRTSSVASSVKSLPKSLTYVTDRPVSPFLRGSAQSAPPDLARSEHRSSPELDPRIPDPRCRVTRIAAPGPSRTTARPATHMAPPCQDEREHDEEPQDHAALDELEEGPFPQIRGERLERLFFSAPDHNARSCNVCNRRKRSHEERVNGKRPSWLLSRFATDMKSRMPGIGLDRDDEGFAEGLEEEIIARERRLQERDRDPPQTVLMRVVRELEDDFTHYKGIYIELSDQYKEMDAISNVVKRNVVAQHLKEVIDVLEQKGDQIASLYDLLSFQDKPVEGLAGRDNNTRKPSGSVTTW</sequence>
<feature type="compositionally biased region" description="Basic and acidic residues" evidence="5">
    <location>
        <begin position="123"/>
        <end position="136"/>
    </location>
</feature>
<reference evidence="8" key="1">
    <citation type="journal article" date="2020" name="Nat. Commun.">
        <title>Large-scale genome sequencing of mycorrhizal fungi provides insights into the early evolution of symbiotic traits.</title>
        <authorList>
            <person name="Miyauchi S."/>
            <person name="Kiss E."/>
            <person name="Kuo A."/>
            <person name="Drula E."/>
            <person name="Kohler A."/>
            <person name="Sanchez-Garcia M."/>
            <person name="Morin E."/>
            <person name="Andreopoulos B."/>
            <person name="Barry K.W."/>
            <person name="Bonito G."/>
            <person name="Buee M."/>
            <person name="Carver A."/>
            <person name="Chen C."/>
            <person name="Cichocki N."/>
            <person name="Clum A."/>
            <person name="Culley D."/>
            <person name="Crous P.W."/>
            <person name="Fauchery L."/>
            <person name="Girlanda M."/>
            <person name="Hayes R.D."/>
            <person name="Keri Z."/>
            <person name="LaButti K."/>
            <person name="Lipzen A."/>
            <person name="Lombard V."/>
            <person name="Magnuson J."/>
            <person name="Maillard F."/>
            <person name="Murat C."/>
            <person name="Nolan M."/>
            <person name="Ohm R.A."/>
            <person name="Pangilinan J."/>
            <person name="Pereira M.F."/>
            <person name="Perotto S."/>
            <person name="Peter M."/>
            <person name="Pfister S."/>
            <person name="Riley R."/>
            <person name="Sitrit Y."/>
            <person name="Stielow J.B."/>
            <person name="Szollosi G."/>
            <person name="Zifcakova L."/>
            <person name="Stursova M."/>
            <person name="Spatafora J.W."/>
            <person name="Tedersoo L."/>
            <person name="Vaario L.M."/>
            <person name="Yamada A."/>
            <person name="Yan M."/>
            <person name="Wang P."/>
            <person name="Xu J."/>
            <person name="Bruns T."/>
            <person name="Baldrian P."/>
            <person name="Vilgalys R."/>
            <person name="Dunand C."/>
            <person name="Henrissat B."/>
            <person name="Grigoriev I.V."/>
            <person name="Hibbett D."/>
            <person name="Nagy L.G."/>
            <person name="Martin F.M."/>
        </authorList>
    </citation>
    <scope>NUCLEOTIDE SEQUENCE</scope>
    <source>
        <strain evidence="8">UH-Tt-Lm1</strain>
    </source>
</reference>
<feature type="domain" description="Cep57 centrosome microtubule-binding" evidence="6">
    <location>
        <begin position="860"/>
        <end position="934"/>
    </location>
</feature>
<feature type="region of interest" description="Disordered" evidence="5">
    <location>
        <begin position="184"/>
        <end position="295"/>
    </location>
</feature>
<accession>A0A9P6L444</accession>
<dbReference type="Pfam" id="PF06657">
    <property type="entry name" value="Cep57_MT_bd"/>
    <property type="match status" value="1"/>
</dbReference>
<evidence type="ECO:0000259" key="6">
    <source>
        <dbReference type="Pfam" id="PF06657"/>
    </source>
</evidence>
<keyword evidence="4" id="KW-0175">Coiled coil</keyword>
<feature type="compositionally biased region" description="Basic and acidic residues" evidence="5">
    <location>
        <begin position="706"/>
        <end position="725"/>
    </location>
</feature>
<feature type="compositionally biased region" description="Basic and acidic residues" evidence="5">
    <location>
        <begin position="652"/>
        <end position="667"/>
    </location>
</feature>
<feature type="region of interest" description="Disordered" evidence="5">
    <location>
        <begin position="943"/>
        <end position="962"/>
    </location>
</feature>
<keyword evidence="9" id="KW-1185">Reference proteome</keyword>
<evidence type="ECO:0000256" key="1">
    <source>
        <dbReference type="ARBA" id="ARBA00004267"/>
    </source>
</evidence>
<dbReference type="InterPro" id="IPR051756">
    <property type="entry name" value="Centrosomal_MT-associated"/>
</dbReference>
<feature type="region of interest" description="Disordered" evidence="5">
    <location>
        <begin position="319"/>
        <end position="341"/>
    </location>
</feature>
<gene>
    <name evidence="8" type="ORF">BJ322DRAFT_1078648</name>
</gene>
<evidence type="ECO:0000259" key="7">
    <source>
        <dbReference type="Pfam" id="PF14197"/>
    </source>
</evidence>
<evidence type="ECO:0000256" key="4">
    <source>
        <dbReference type="SAM" id="Coils"/>
    </source>
</evidence>
<evidence type="ECO:0008006" key="10">
    <source>
        <dbReference type="Google" id="ProtNLM"/>
    </source>
</evidence>
<feature type="compositionally biased region" description="Polar residues" evidence="5">
    <location>
        <begin position="953"/>
        <end position="962"/>
    </location>
</feature>
<evidence type="ECO:0000256" key="3">
    <source>
        <dbReference type="ARBA" id="ARBA00023212"/>
    </source>
</evidence>
<evidence type="ECO:0000313" key="9">
    <source>
        <dbReference type="Proteomes" id="UP000736335"/>
    </source>
</evidence>
<dbReference type="OrthoDB" id="76453at2759"/>
<evidence type="ECO:0000313" key="8">
    <source>
        <dbReference type="EMBL" id="KAF9781830.1"/>
    </source>
</evidence>
<feature type="compositionally biased region" description="Polar residues" evidence="5">
    <location>
        <begin position="193"/>
        <end position="214"/>
    </location>
</feature>
<dbReference type="GO" id="GO:0005815">
    <property type="term" value="C:microtubule organizing center"/>
    <property type="evidence" value="ECO:0007669"/>
    <property type="project" value="UniProtKB-SubCell"/>
</dbReference>
<dbReference type="Proteomes" id="UP000736335">
    <property type="component" value="Unassembled WGS sequence"/>
</dbReference>
<dbReference type="InterPro" id="IPR024957">
    <property type="entry name" value="Cep57_MT-bd_dom"/>
</dbReference>
<feature type="domain" description="PPC89 centrosome localisation" evidence="7">
    <location>
        <begin position="483"/>
        <end position="558"/>
    </location>
</feature>
<dbReference type="PANTHER" id="PTHR19336:SF9">
    <property type="entry name" value="SPINDLE POLE BODY PROTEIN PPC89"/>
    <property type="match status" value="1"/>
</dbReference>
<name>A0A9P6L444_9AGAM</name>
<dbReference type="PANTHER" id="PTHR19336">
    <property type="entry name" value="UNCHARACTERIZED DUF1167"/>
    <property type="match status" value="1"/>
</dbReference>
<feature type="region of interest" description="Disordered" evidence="5">
    <location>
        <begin position="117"/>
        <end position="136"/>
    </location>
</feature>
<comment type="caution">
    <text evidence="8">The sequence shown here is derived from an EMBL/GenBank/DDBJ whole genome shotgun (WGS) entry which is preliminary data.</text>
</comment>
<keyword evidence="3" id="KW-0206">Cytoskeleton</keyword>
<feature type="region of interest" description="Disordered" evidence="5">
    <location>
        <begin position="55"/>
        <end position="81"/>
    </location>
</feature>
<dbReference type="AlphaFoldDB" id="A0A9P6L444"/>
<evidence type="ECO:0000256" key="2">
    <source>
        <dbReference type="ARBA" id="ARBA00022490"/>
    </source>
</evidence>